<evidence type="ECO:0000256" key="3">
    <source>
        <dbReference type="ARBA" id="ARBA00022801"/>
    </source>
</evidence>
<keyword evidence="7" id="KW-1185">Reference proteome</keyword>
<organism evidence="6 7">
    <name type="scientific">Ferrithrix thermotolerans DSM 19514</name>
    <dbReference type="NCBI Taxonomy" id="1121881"/>
    <lineage>
        <taxon>Bacteria</taxon>
        <taxon>Bacillati</taxon>
        <taxon>Actinomycetota</taxon>
        <taxon>Acidimicrobiia</taxon>
        <taxon>Acidimicrobiales</taxon>
        <taxon>Acidimicrobiaceae</taxon>
        <taxon>Ferrithrix</taxon>
    </lineage>
</organism>
<dbReference type="GO" id="GO:0005975">
    <property type="term" value="P:carbohydrate metabolic process"/>
    <property type="evidence" value="ECO:0007669"/>
    <property type="project" value="InterPro"/>
</dbReference>
<dbReference type="EMBL" id="FQUL01000001">
    <property type="protein sequence ID" value="SHE27982.1"/>
    <property type="molecule type" value="Genomic_DNA"/>
</dbReference>
<dbReference type="Gene3D" id="3.20.20.370">
    <property type="entry name" value="Glycoside hydrolase/deacetylase"/>
    <property type="match status" value="1"/>
</dbReference>
<sequence>MTCKEVVSATSSAANIPCMDESLQELLGLDDYDRVVVFCGEPLGFSHAENAAVFEALRSGALNSARLVVPGPWIRHAARNYGGEDVGVSLALTCRNEIFHLSPLTNAPSLVDGGGGLPTTAADLWSHADIDELRREVRAQLERALYWGFDVTHLSSFEDSLVERPEFFDIVLDLASEHLLPIRLMPNSTEDRLGYPAKQLVGDRGLVSIDQVVDLSNVKLSEFSSPMVALDEIFEEQLKPGVTEITCSLAIDSPEIRALSGDWESQTLWLEAMLDFDRLTRFLGSRNVFTTTYRRIRDSLRALKTK</sequence>
<comment type="cofactor">
    <cofactor evidence="1">
        <name>Mg(2+)</name>
        <dbReference type="ChEBI" id="CHEBI:18420"/>
    </cofactor>
</comment>
<dbReference type="STRING" id="1121881.SAMN02745225_00139"/>
<evidence type="ECO:0000256" key="4">
    <source>
        <dbReference type="ARBA" id="ARBA00022842"/>
    </source>
</evidence>
<keyword evidence="4" id="KW-0460">Magnesium</keyword>
<reference evidence="7" key="1">
    <citation type="submission" date="2016-11" db="EMBL/GenBank/DDBJ databases">
        <authorList>
            <person name="Varghese N."/>
            <person name="Submissions S."/>
        </authorList>
    </citation>
    <scope>NUCLEOTIDE SEQUENCE [LARGE SCALE GENOMIC DNA]</scope>
    <source>
        <strain evidence="7">DSM 19514</strain>
    </source>
</reference>
<evidence type="ECO:0000256" key="5">
    <source>
        <dbReference type="ARBA" id="ARBA00023277"/>
    </source>
</evidence>
<accession>A0A1M4S702</accession>
<evidence type="ECO:0008006" key="8">
    <source>
        <dbReference type="Google" id="ProtNLM"/>
    </source>
</evidence>
<evidence type="ECO:0000256" key="2">
    <source>
        <dbReference type="ARBA" id="ARBA00022723"/>
    </source>
</evidence>
<gene>
    <name evidence="6" type="ORF">SAMN02745225_00139</name>
</gene>
<evidence type="ECO:0000313" key="7">
    <source>
        <dbReference type="Proteomes" id="UP000184295"/>
    </source>
</evidence>
<dbReference type="InterPro" id="IPR011330">
    <property type="entry name" value="Glyco_hydro/deAcase_b/a-brl"/>
</dbReference>
<dbReference type="SUPFAM" id="SSF88713">
    <property type="entry name" value="Glycoside hydrolase/deacetylase"/>
    <property type="match status" value="1"/>
</dbReference>
<dbReference type="GO" id="GO:0016787">
    <property type="term" value="F:hydrolase activity"/>
    <property type="evidence" value="ECO:0007669"/>
    <property type="project" value="UniProtKB-KW"/>
</dbReference>
<dbReference type="AlphaFoldDB" id="A0A1M4S702"/>
<keyword evidence="5" id="KW-0119">Carbohydrate metabolism</keyword>
<keyword evidence="3" id="KW-0378">Hydrolase</keyword>
<dbReference type="InterPro" id="IPR006879">
    <property type="entry name" value="YdjC-like"/>
</dbReference>
<protein>
    <recommendedName>
        <fullName evidence="8">ChbG/HpnK family deacetylase</fullName>
    </recommendedName>
</protein>
<proteinExistence type="predicted"/>
<dbReference type="OrthoDB" id="9774177at2"/>
<evidence type="ECO:0000313" key="6">
    <source>
        <dbReference type="EMBL" id="SHE27982.1"/>
    </source>
</evidence>
<dbReference type="RefSeq" id="WP_072787733.1">
    <property type="nucleotide sequence ID" value="NZ_FQUL01000001.1"/>
</dbReference>
<dbReference type="GO" id="GO:0046872">
    <property type="term" value="F:metal ion binding"/>
    <property type="evidence" value="ECO:0007669"/>
    <property type="project" value="UniProtKB-KW"/>
</dbReference>
<dbReference type="Pfam" id="PF04794">
    <property type="entry name" value="YdjC"/>
    <property type="match status" value="1"/>
</dbReference>
<name>A0A1M4S702_9ACTN</name>
<keyword evidence="2" id="KW-0479">Metal-binding</keyword>
<dbReference type="Proteomes" id="UP000184295">
    <property type="component" value="Unassembled WGS sequence"/>
</dbReference>
<evidence type="ECO:0000256" key="1">
    <source>
        <dbReference type="ARBA" id="ARBA00001946"/>
    </source>
</evidence>